<gene>
    <name evidence="4" type="ORF">HU200_024057</name>
</gene>
<protein>
    <recommendedName>
        <fullName evidence="6">Scarecrow-like protein 32</fullName>
    </recommendedName>
</protein>
<accession>A0A835C1J2</accession>
<dbReference type="EMBL" id="JACEFO010001700">
    <property type="protein sequence ID" value="KAF8719351.1"/>
    <property type="molecule type" value="Genomic_DNA"/>
</dbReference>
<keyword evidence="1" id="KW-0805">Transcription regulation</keyword>
<dbReference type="Pfam" id="PF03514">
    <property type="entry name" value="GRAS"/>
    <property type="match status" value="1"/>
</dbReference>
<evidence type="ECO:0000313" key="5">
    <source>
        <dbReference type="Proteomes" id="UP000636709"/>
    </source>
</evidence>
<name>A0A835C1J2_9POAL</name>
<feature type="region of interest" description="Leucine repeat II (LRII)" evidence="3">
    <location>
        <begin position="198"/>
        <end position="230"/>
    </location>
</feature>
<evidence type="ECO:0008006" key="6">
    <source>
        <dbReference type="Google" id="ProtNLM"/>
    </source>
</evidence>
<dbReference type="PROSITE" id="PS50985">
    <property type="entry name" value="GRAS"/>
    <property type="match status" value="1"/>
</dbReference>
<sequence>MEQELRTAATATGGLKAHSSVCFSGALIDGPRIQQLLLNCAAALESNDVTLAQQAMWVLNNIASSQGDPNQRLTSWLLRALVARVCRLCGPPGSTTTQAPAAAARERAVSVTELAEYVDLTPWHRFGFTASNGAILRAVSGSAAAAVHVVDLGVTRCMQWPTLIDMLSKRAGGPPALRITVPSARPDVPPLLGVSDEELGVRLANFAKSKGVQLEFTVVDCSSKGITSTTSSPDNKKQGPCQDLLASVLSDPASLAVRDGEALVVNCQGWIRHVAPGSRDAFLDAVRALNPCLVTVTDEDADLDSPSLASRIEGCFNFHWILFDALDTSAPRDSPRRAEHEAAVGRKIESVVGADGDESDGAERSESGARLAERMRRKGFAAVAFDEEAVGEVRRLLGEHATGWGVKREEDMLVLTWKGHGAVYTSAWTPS</sequence>
<dbReference type="Proteomes" id="UP000636709">
    <property type="component" value="Unassembled WGS sequence"/>
</dbReference>
<organism evidence="4 5">
    <name type="scientific">Digitaria exilis</name>
    <dbReference type="NCBI Taxonomy" id="1010633"/>
    <lineage>
        <taxon>Eukaryota</taxon>
        <taxon>Viridiplantae</taxon>
        <taxon>Streptophyta</taxon>
        <taxon>Embryophyta</taxon>
        <taxon>Tracheophyta</taxon>
        <taxon>Spermatophyta</taxon>
        <taxon>Magnoliopsida</taxon>
        <taxon>Liliopsida</taxon>
        <taxon>Poales</taxon>
        <taxon>Poaceae</taxon>
        <taxon>PACMAD clade</taxon>
        <taxon>Panicoideae</taxon>
        <taxon>Panicodae</taxon>
        <taxon>Paniceae</taxon>
        <taxon>Anthephorinae</taxon>
        <taxon>Digitaria</taxon>
    </lineage>
</organism>
<dbReference type="PANTHER" id="PTHR31636">
    <property type="entry name" value="OSJNBA0084A10.13 PROTEIN-RELATED"/>
    <property type="match status" value="1"/>
</dbReference>
<dbReference type="InterPro" id="IPR005202">
    <property type="entry name" value="TF_GRAS"/>
</dbReference>
<proteinExistence type="inferred from homology"/>
<evidence type="ECO:0000256" key="2">
    <source>
        <dbReference type="ARBA" id="ARBA00023163"/>
    </source>
</evidence>
<feature type="short sequence motif" description="VHIID" evidence="3">
    <location>
        <begin position="147"/>
        <end position="151"/>
    </location>
</feature>
<dbReference type="AlphaFoldDB" id="A0A835C1J2"/>
<feature type="region of interest" description="SAW" evidence="3">
    <location>
        <begin position="353"/>
        <end position="429"/>
    </location>
</feature>
<evidence type="ECO:0000313" key="4">
    <source>
        <dbReference type="EMBL" id="KAF8719351.1"/>
    </source>
</evidence>
<comment type="similarity">
    <text evidence="3">Belongs to the GRAS family.</text>
</comment>
<dbReference type="OrthoDB" id="767511at2759"/>
<keyword evidence="5" id="KW-1185">Reference proteome</keyword>
<evidence type="ECO:0000256" key="1">
    <source>
        <dbReference type="ARBA" id="ARBA00023015"/>
    </source>
</evidence>
<keyword evidence="2" id="KW-0804">Transcription</keyword>
<evidence type="ECO:0000256" key="3">
    <source>
        <dbReference type="PROSITE-ProRule" id="PRU01191"/>
    </source>
</evidence>
<reference evidence="4" key="1">
    <citation type="submission" date="2020-07" db="EMBL/GenBank/DDBJ databases">
        <title>Genome sequence and genetic diversity analysis of an under-domesticated orphan crop, white fonio (Digitaria exilis).</title>
        <authorList>
            <person name="Bennetzen J.L."/>
            <person name="Chen S."/>
            <person name="Ma X."/>
            <person name="Wang X."/>
            <person name="Yssel A.E.J."/>
            <person name="Chaluvadi S.R."/>
            <person name="Johnson M."/>
            <person name="Gangashetty P."/>
            <person name="Hamidou F."/>
            <person name="Sanogo M.D."/>
            <person name="Zwaenepoel A."/>
            <person name="Wallace J."/>
            <person name="Van De Peer Y."/>
            <person name="Van Deynze A."/>
        </authorList>
    </citation>
    <scope>NUCLEOTIDE SEQUENCE</scope>
    <source>
        <tissue evidence="4">Leaves</tissue>
    </source>
</reference>
<comment type="caution">
    <text evidence="3">Lacks conserved residue(s) required for the propagation of feature annotation.</text>
</comment>
<comment type="caution">
    <text evidence="4">The sequence shown here is derived from an EMBL/GenBank/DDBJ whole genome shotgun (WGS) entry which is preliminary data.</text>
</comment>